<evidence type="ECO:0000256" key="1">
    <source>
        <dbReference type="ARBA" id="ARBA00001298"/>
    </source>
</evidence>
<evidence type="ECO:0000256" key="6">
    <source>
        <dbReference type="PIRSR" id="PIRSR600888-3"/>
    </source>
</evidence>
<comment type="caution">
    <text evidence="8">The sequence shown here is derived from an EMBL/GenBank/DDBJ whole genome shotgun (WGS) entry which is preliminary data.</text>
</comment>
<feature type="active site" description="Proton donor" evidence="5">
    <location>
        <position position="132"/>
    </location>
</feature>
<evidence type="ECO:0000313" key="8">
    <source>
        <dbReference type="EMBL" id="PHY94548.1"/>
    </source>
</evidence>
<proteinExistence type="inferred from homology"/>
<evidence type="ECO:0000256" key="2">
    <source>
        <dbReference type="ARBA" id="ARBA00001997"/>
    </source>
</evidence>
<evidence type="ECO:0000313" key="9">
    <source>
        <dbReference type="Proteomes" id="UP000228751"/>
    </source>
</evidence>
<dbReference type="GO" id="GO:0008830">
    <property type="term" value="F:dTDP-4-dehydrorhamnose 3,5-epimerase activity"/>
    <property type="evidence" value="ECO:0007669"/>
    <property type="project" value="UniProtKB-UniRule"/>
</dbReference>
<dbReference type="CDD" id="cd00438">
    <property type="entry name" value="cupin_RmlC"/>
    <property type="match status" value="1"/>
</dbReference>
<evidence type="ECO:0000256" key="3">
    <source>
        <dbReference type="ARBA" id="ARBA00012098"/>
    </source>
</evidence>
<sequence>MKSERLAIPDVILITPPRFGDNRGFFSETYNIERMREAGISEPFVQDNQSLSRQKGVIRGLHCQLDPFAQGKLVRCTRGAIWDVAVDARTGSPTYGKWVAAELSEENWSQLWIPAGFLHGFCTLTENAEVQYKCTSLYNKASERAVIWNSPELGIDWPVKAEDAVLSEKDMQNPDFSAAKGWFQYAGEKGQA</sequence>
<organism evidence="8 9">
    <name type="scientific">Acetobacter pomorum</name>
    <dbReference type="NCBI Taxonomy" id="65959"/>
    <lineage>
        <taxon>Bacteria</taxon>
        <taxon>Pseudomonadati</taxon>
        <taxon>Pseudomonadota</taxon>
        <taxon>Alphaproteobacteria</taxon>
        <taxon>Acetobacterales</taxon>
        <taxon>Acetobacteraceae</taxon>
        <taxon>Acetobacter</taxon>
    </lineage>
</organism>
<dbReference type="Gene3D" id="2.60.120.10">
    <property type="entry name" value="Jelly Rolls"/>
    <property type="match status" value="1"/>
</dbReference>
<dbReference type="RefSeq" id="WP_099540858.1">
    <property type="nucleotide sequence ID" value="NZ_PEBQ01000087.1"/>
</dbReference>
<feature type="site" description="Participates in a stacking interaction with the thymidine ring of dTDP-4-oxo-6-deoxyglucose" evidence="6">
    <location>
        <position position="138"/>
    </location>
</feature>
<dbReference type="NCBIfam" id="TIGR01221">
    <property type="entry name" value="rmlC"/>
    <property type="match status" value="1"/>
</dbReference>
<dbReference type="PANTHER" id="PTHR21047">
    <property type="entry name" value="DTDP-6-DEOXY-D-GLUCOSE-3,5 EPIMERASE"/>
    <property type="match status" value="1"/>
</dbReference>
<reference evidence="8 9" key="1">
    <citation type="submission" date="2017-10" db="EMBL/GenBank/DDBJ databases">
        <title>Genomic analysis of the genus Acetobacter.</title>
        <authorList>
            <person name="Kim K.H."/>
            <person name="Chun B.H."/>
            <person name="Son A.R."/>
            <person name="Jeon C.O."/>
        </authorList>
    </citation>
    <scope>NUCLEOTIDE SEQUENCE [LARGE SCALE GENOMIC DNA]</scope>
    <source>
        <strain evidence="8 9">LHT 2458</strain>
    </source>
</reference>
<accession>A0A2G4RDB5</accession>
<dbReference type="OrthoDB" id="9800680at2"/>
<dbReference type="GO" id="GO:0019305">
    <property type="term" value="P:dTDP-rhamnose biosynthetic process"/>
    <property type="evidence" value="ECO:0007669"/>
    <property type="project" value="UniProtKB-UniRule"/>
</dbReference>
<dbReference type="PANTHER" id="PTHR21047:SF2">
    <property type="entry name" value="THYMIDINE DIPHOSPHO-4-KETO-RHAMNOSE 3,5-EPIMERASE"/>
    <property type="match status" value="1"/>
</dbReference>
<dbReference type="GO" id="GO:0005829">
    <property type="term" value="C:cytosol"/>
    <property type="evidence" value="ECO:0007669"/>
    <property type="project" value="TreeGrafter"/>
</dbReference>
<name>A0A2G4RDB5_9PROT</name>
<dbReference type="AlphaFoldDB" id="A0A2G4RDB5"/>
<dbReference type="EMBL" id="PEBQ01000087">
    <property type="protein sequence ID" value="PHY94548.1"/>
    <property type="molecule type" value="Genomic_DNA"/>
</dbReference>
<dbReference type="EC" id="5.1.3.13" evidence="3 7"/>
<dbReference type="Pfam" id="PF00908">
    <property type="entry name" value="dTDP_sugar_isom"/>
    <property type="match status" value="1"/>
</dbReference>
<comment type="function">
    <text evidence="2 7">Catalyzes the epimerization of the C3' and C5'positions of dTDP-6-deoxy-D-xylo-4-hexulose, forming dTDP-6-deoxy-L-lyxo-4-hexulose.</text>
</comment>
<dbReference type="GO" id="GO:0000271">
    <property type="term" value="P:polysaccharide biosynthetic process"/>
    <property type="evidence" value="ECO:0007669"/>
    <property type="project" value="TreeGrafter"/>
</dbReference>
<comment type="catalytic activity">
    <reaction evidence="1 7">
        <text>dTDP-4-dehydro-6-deoxy-alpha-D-glucose = dTDP-4-dehydro-beta-L-rhamnose</text>
        <dbReference type="Rhea" id="RHEA:16969"/>
        <dbReference type="ChEBI" id="CHEBI:57649"/>
        <dbReference type="ChEBI" id="CHEBI:62830"/>
        <dbReference type="EC" id="5.1.3.13"/>
    </reaction>
</comment>
<evidence type="ECO:0000256" key="7">
    <source>
        <dbReference type="RuleBase" id="RU364069"/>
    </source>
</evidence>
<keyword evidence="7" id="KW-0413">Isomerase</keyword>
<dbReference type="Proteomes" id="UP000228751">
    <property type="component" value="Unassembled WGS sequence"/>
</dbReference>
<feature type="active site" description="Proton acceptor" evidence="5">
    <location>
        <position position="62"/>
    </location>
</feature>
<dbReference type="InterPro" id="IPR000888">
    <property type="entry name" value="RmlC-like"/>
</dbReference>
<protein>
    <recommendedName>
        <fullName evidence="4 7">dTDP-4-dehydrorhamnose 3,5-epimerase</fullName>
        <ecNumber evidence="3 7">5.1.3.13</ecNumber>
    </recommendedName>
    <alternativeName>
        <fullName evidence="7">Thymidine diphospho-4-keto-rhamnose 3,5-epimerase</fullName>
    </alternativeName>
</protein>
<evidence type="ECO:0000256" key="5">
    <source>
        <dbReference type="PIRSR" id="PIRSR600888-1"/>
    </source>
</evidence>
<dbReference type="InterPro" id="IPR014710">
    <property type="entry name" value="RmlC-like_jellyroll"/>
</dbReference>
<comment type="similarity">
    <text evidence="7">Belongs to the dTDP-4-dehydrorhamnose 3,5-epimerase family.</text>
</comment>
<dbReference type="SUPFAM" id="SSF51182">
    <property type="entry name" value="RmlC-like cupins"/>
    <property type="match status" value="1"/>
</dbReference>
<gene>
    <name evidence="8" type="primary">rfbC</name>
    <name evidence="8" type="ORF">CSR02_05500</name>
</gene>
<dbReference type="UniPathway" id="UPA00124"/>
<comment type="subunit">
    <text evidence="7">Homodimer.</text>
</comment>
<dbReference type="InterPro" id="IPR011051">
    <property type="entry name" value="RmlC_Cupin_sf"/>
</dbReference>
<keyword evidence="9" id="KW-1185">Reference proteome</keyword>
<comment type="pathway">
    <text evidence="7">Carbohydrate biosynthesis; dTDP-L-rhamnose biosynthesis.</text>
</comment>
<evidence type="ECO:0000256" key="4">
    <source>
        <dbReference type="ARBA" id="ARBA00019595"/>
    </source>
</evidence>